<keyword evidence="2" id="KW-1185">Reference proteome</keyword>
<accession>A0A1H2DY50</accession>
<dbReference type="EMBL" id="FNLL01000002">
    <property type="protein sequence ID" value="SDT87803.1"/>
    <property type="molecule type" value="Genomic_DNA"/>
</dbReference>
<proteinExistence type="predicted"/>
<protein>
    <submittedName>
        <fullName evidence="1">Uncharacterized protein</fullName>
    </submittedName>
</protein>
<organism evidence="1 2">
    <name type="scientific">Desulfobacula phenolica</name>
    <dbReference type="NCBI Taxonomy" id="90732"/>
    <lineage>
        <taxon>Bacteria</taxon>
        <taxon>Pseudomonadati</taxon>
        <taxon>Thermodesulfobacteriota</taxon>
        <taxon>Desulfobacteria</taxon>
        <taxon>Desulfobacterales</taxon>
        <taxon>Desulfobacteraceae</taxon>
        <taxon>Desulfobacula</taxon>
    </lineage>
</organism>
<evidence type="ECO:0000313" key="1">
    <source>
        <dbReference type="EMBL" id="SDT87803.1"/>
    </source>
</evidence>
<dbReference type="Proteomes" id="UP000199608">
    <property type="component" value="Unassembled WGS sequence"/>
</dbReference>
<gene>
    <name evidence="1" type="ORF">SAMN04487931_102320</name>
</gene>
<evidence type="ECO:0000313" key="2">
    <source>
        <dbReference type="Proteomes" id="UP000199608"/>
    </source>
</evidence>
<dbReference type="AlphaFoldDB" id="A0A1H2DY50"/>
<sequence length="49" mass="5558">MNLFEVAKNKKIKHLNSNMAAASAIKFSSLEKKICFIYILKNDIAQESL</sequence>
<reference evidence="2" key="1">
    <citation type="submission" date="2016-10" db="EMBL/GenBank/DDBJ databases">
        <authorList>
            <person name="Varghese N."/>
            <person name="Submissions S."/>
        </authorList>
    </citation>
    <scope>NUCLEOTIDE SEQUENCE [LARGE SCALE GENOMIC DNA]</scope>
    <source>
        <strain evidence="2">DSM 3384</strain>
    </source>
</reference>
<name>A0A1H2DY50_9BACT</name>